<dbReference type="SUPFAM" id="SSF52200">
    <property type="entry name" value="Toll/Interleukin receptor TIR domain"/>
    <property type="match status" value="1"/>
</dbReference>
<evidence type="ECO:0000313" key="2">
    <source>
        <dbReference type="EMBL" id="NZD66259.1"/>
    </source>
</evidence>
<dbReference type="PROSITE" id="PS50104">
    <property type="entry name" value="TIR"/>
    <property type="match status" value="1"/>
</dbReference>
<dbReference type="AlphaFoldDB" id="A0A7Z0UI58"/>
<reference evidence="2 3" key="1">
    <citation type="submission" date="2020-07" db="EMBL/GenBank/DDBJ databases">
        <authorList>
            <person name="Sun Q."/>
        </authorList>
    </citation>
    <scope>NUCLEOTIDE SEQUENCE [LARGE SCALE GENOMIC DNA]</scope>
    <source>
        <strain evidence="2 3">WYCCWR 11290</strain>
    </source>
</reference>
<protein>
    <submittedName>
        <fullName evidence="2">Toll/interleukin-1 receptor domain-containing protein</fullName>
    </submittedName>
</protein>
<dbReference type="RefSeq" id="WP_180697458.1">
    <property type="nucleotide sequence ID" value="NZ_JACCPJ010000024.1"/>
</dbReference>
<evidence type="ECO:0000313" key="3">
    <source>
        <dbReference type="Proteomes" id="UP000532162"/>
    </source>
</evidence>
<dbReference type="InterPro" id="IPR035897">
    <property type="entry name" value="Toll_tir_struct_dom_sf"/>
</dbReference>
<proteinExistence type="predicted"/>
<sequence>MSDDTFNHGSLISRLVDWVFGFDFFLSYNHGDGKNYPGQLKRRLERGGFRVFLDQAEYVAGLDLRRETGRHVRRSRKLVVVGRAGALKSPWVKREVDVALANGKIPVIININGAIEAAAGDAALA</sequence>
<dbReference type="InterPro" id="IPR000157">
    <property type="entry name" value="TIR_dom"/>
</dbReference>
<feature type="domain" description="TIR" evidence="1">
    <location>
        <begin position="20"/>
        <end position="125"/>
    </location>
</feature>
<dbReference type="GO" id="GO:0007165">
    <property type="term" value="P:signal transduction"/>
    <property type="evidence" value="ECO:0007669"/>
    <property type="project" value="InterPro"/>
</dbReference>
<dbReference type="Proteomes" id="UP000532162">
    <property type="component" value="Unassembled WGS sequence"/>
</dbReference>
<evidence type="ECO:0000259" key="1">
    <source>
        <dbReference type="PROSITE" id="PS50104"/>
    </source>
</evidence>
<comment type="caution">
    <text evidence="2">The sequence shown here is derived from an EMBL/GenBank/DDBJ whole genome shotgun (WGS) entry which is preliminary data.</text>
</comment>
<keyword evidence="2" id="KW-0675">Receptor</keyword>
<organism evidence="2 3">
    <name type="scientific">Rhizobium changzhiense</name>
    <dbReference type="NCBI Taxonomy" id="2692317"/>
    <lineage>
        <taxon>Bacteria</taxon>
        <taxon>Pseudomonadati</taxon>
        <taxon>Pseudomonadota</taxon>
        <taxon>Alphaproteobacteria</taxon>
        <taxon>Hyphomicrobiales</taxon>
        <taxon>Rhizobiaceae</taxon>
        <taxon>Rhizobium/Agrobacterium group</taxon>
        <taxon>Rhizobium</taxon>
    </lineage>
</organism>
<dbReference type="Gene3D" id="3.40.50.10140">
    <property type="entry name" value="Toll/interleukin-1 receptor homology (TIR) domain"/>
    <property type="match status" value="1"/>
</dbReference>
<dbReference type="EMBL" id="JACCPJ010000024">
    <property type="protein sequence ID" value="NZD66259.1"/>
    <property type="molecule type" value="Genomic_DNA"/>
</dbReference>
<feature type="non-terminal residue" evidence="2">
    <location>
        <position position="125"/>
    </location>
</feature>
<name>A0A7Z0UI58_9HYPH</name>
<accession>A0A7Z0UI58</accession>
<gene>
    <name evidence="2" type="ORF">HX900_35025</name>
</gene>
<dbReference type="Pfam" id="PF13676">
    <property type="entry name" value="TIR_2"/>
    <property type="match status" value="1"/>
</dbReference>